<evidence type="ECO:0000313" key="1">
    <source>
        <dbReference type="EMBL" id="AII28240.1"/>
    </source>
</evidence>
<protein>
    <submittedName>
        <fullName evidence="1">Uncharacterized protein</fullName>
    </submittedName>
</protein>
<gene>
    <name evidence="1" type="primary">1</name>
    <name evidence="1" type="ORF">PBI_YUNGJAMAL_1</name>
</gene>
<reference evidence="1" key="1">
    <citation type="submission" date="2014-05" db="EMBL/GenBank/DDBJ databases">
        <authorList>
            <person name="Pacey E."/>
            <person name="Bowman C.A."/>
            <person name="Russell D.A."/>
            <person name="Pope W.H."/>
            <person name="Jacobs-Sera D."/>
            <person name="Hendrix R.W."/>
            <person name="Hatfull G.F."/>
        </authorList>
    </citation>
    <scope>NUCLEOTIDE SEQUENCE [LARGE SCALE GENOMIC DNA]</scope>
</reference>
<sequence length="89" mass="9540">MLSPELAAAYEQLEAAVDALVTARRAFDPGVMLSGYTLIVSGIGFDDDPEPGADEQESVSSVCAFVKRGQSPLMTRGMVEAFIDRLRSD</sequence>
<organism evidence="1 2">
    <name type="scientific">Mycobacterium phage YungJamal</name>
    <dbReference type="NCBI Taxonomy" id="1505226"/>
    <lineage>
        <taxon>Viruses</taxon>
        <taxon>Duplodnaviria</taxon>
        <taxon>Heunggongvirae</taxon>
        <taxon>Uroviricota</taxon>
        <taxon>Caudoviricetes</taxon>
        <taxon>Corndogvirus</taxon>
        <taxon>Mycobacterium phage Corndog</taxon>
    </lineage>
</organism>
<evidence type="ECO:0000313" key="2">
    <source>
        <dbReference type="Proteomes" id="UP000028668"/>
    </source>
</evidence>
<name>A0A076GDY1_BPMCO</name>
<dbReference type="Proteomes" id="UP000028668">
    <property type="component" value="Segment"/>
</dbReference>
<proteinExistence type="predicted"/>
<accession>A0A076GDY1</accession>
<dbReference type="EMBL" id="KJ829260">
    <property type="protein sequence ID" value="AII28240.1"/>
    <property type="molecule type" value="Genomic_DNA"/>
</dbReference>